<dbReference type="EMBL" id="VSSQ01000277">
    <property type="protein sequence ID" value="MPL89345.1"/>
    <property type="molecule type" value="Genomic_DNA"/>
</dbReference>
<name>A0A644VDW5_9ZZZZ</name>
<reference evidence="1" key="1">
    <citation type="submission" date="2019-08" db="EMBL/GenBank/DDBJ databases">
        <authorList>
            <person name="Kucharzyk K."/>
            <person name="Murdoch R.W."/>
            <person name="Higgins S."/>
            <person name="Loffler F."/>
        </authorList>
    </citation>
    <scope>NUCLEOTIDE SEQUENCE</scope>
</reference>
<evidence type="ECO:0000313" key="1">
    <source>
        <dbReference type="EMBL" id="MPL89345.1"/>
    </source>
</evidence>
<accession>A0A644VDW5</accession>
<dbReference type="AlphaFoldDB" id="A0A644VDW5"/>
<gene>
    <name evidence="1" type="ORF">SDC9_35379</name>
</gene>
<sequence length="308" mass="35656">MSSDLKKAMGRKEKPGKKSIYDFLSAEIDVGREVQKLAGLFEDVEIISIRSVELLSLEGYIQRIFLRWKGRGTYLNPFDLKQVMDINDVQNCVPNEVQTTLYLEYLINMIQLYEREQKNYNTRNSSVHHDGDLYKALIENIFFLLSTLNLIRVEKTQDIIILVPDDAAVVESINIIESTSVRMAVLEYNHISIRDNLTEKQKILHILAKDFESKKQMLTKSSEWKTLASDLGFLFNTLDIRHNNTEGIKAVSAIQTMSESDLLKWYDTTYHLYLTAVLATEYNTQCKEEIESLKILVNQKLYSQQNHS</sequence>
<proteinExistence type="predicted"/>
<comment type="caution">
    <text evidence="1">The sequence shown here is derived from an EMBL/GenBank/DDBJ whole genome shotgun (WGS) entry which is preliminary data.</text>
</comment>
<protein>
    <submittedName>
        <fullName evidence="1">Uncharacterized protein</fullName>
    </submittedName>
</protein>
<organism evidence="1">
    <name type="scientific">bioreactor metagenome</name>
    <dbReference type="NCBI Taxonomy" id="1076179"/>
    <lineage>
        <taxon>unclassified sequences</taxon>
        <taxon>metagenomes</taxon>
        <taxon>ecological metagenomes</taxon>
    </lineage>
</organism>